<dbReference type="Proteomes" id="UP000828924">
    <property type="component" value="Chromosome"/>
</dbReference>
<dbReference type="RefSeq" id="WP_242337091.1">
    <property type="nucleotide sequence ID" value="NZ_CP071872.1"/>
</dbReference>
<sequence length="71" mass="8143">MHPDIHLRLHELRAAELHREAATVPRLRRAAPRRALRDQLGWTLVEVGLRLVAERPPRSTRTARTARTAPV</sequence>
<gene>
    <name evidence="1" type="ORF">J4032_31620</name>
</gene>
<proteinExistence type="predicted"/>
<dbReference type="EMBL" id="CP071872">
    <property type="protein sequence ID" value="UNM15407.1"/>
    <property type="molecule type" value="Genomic_DNA"/>
</dbReference>
<protein>
    <submittedName>
        <fullName evidence="1">Uncharacterized protein</fullName>
    </submittedName>
</protein>
<evidence type="ECO:0000313" key="2">
    <source>
        <dbReference type="Proteomes" id="UP000828924"/>
    </source>
</evidence>
<organism evidence="1 2">
    <name type="scientific">Streptomyces formicae</name>
    <dbReference type="NCBI Taxonomy" id="1616117"/>
    <lineage>
        <taxon>Bacteria</taxon>
        <taxon>Bacillati</taxon>
        <taxon>Actinomycetota</taxon>
        <taxon>Actinomycetes</taxon>
        <taxon>Kitasatosporales</taxon>
        <taxon>Streptomycetaceae</taxon>
        <taxon>Streptomyces</taxon>
    </lineage>
</organism>
<name>A0ABY3WS06_9ACTN</name>
<keyword evidence="2" id="KW-1185">Reference proteome</keyword>
<reference evidence="1 2" key="1">
    <citation type="submission" date="2021-03" db="EMBL/GenBank/DDBJ databases">
        <title>Complete genome of Streptomyces formicae strain 1H-GS9 (DSM 100524).</title>
        <authorList>
            <person name="Atanasov K.E."/>
            <person name="Altabella T."/>
            <person name="Ferrer A."/>
        </authorList>
    </citation>
    <scope>NUCLEOTIDE SEQUENCE [LARGE SCALE GENOMIC DNA]</scope>
    <source>
        <strain evidence="1 2">1H-GS9</strain>
    </source>
</reference>
<evidence type="ECO:0000313" key="1">
    <source>
        <dbReference type="EMBL" id="UNM15407.1"/>
    </source>
</evidence>
<accession>A0ABY3WS06</accession>